<dbReference type="NCBIfam" id="TIGR02391">
    <property type="entry name" value="hypoth_ymh"/>
    <property type="match status" value="1"/>
</dbReference>
<dbReference type="eggNOG" id="ENOG5033CCH">
    <property type="taxonomic scope" value="Bacteria"/>
</dbReference>
<feature type="domain" description="Conserved hypothetical protein CHP02391" evidence="1">
    <location>
        <begin position="7"/>
        <end position="122"/>
    </location>
</feature>
<dbReference type="InterPro" id="IPR012654">
    <property type="entry name" value="CHP02391"/>
</dbReference>
<organism evidence="2 3">
    <name type="scientific">Alkalihalophilus pseudofirmus (strain ATCC BAA-2126 / JCM 17055 / OF4)</name>
    <name type="common">Bacillus pseudofirmus</name>
    <dbReference type="NCBI Taxonomy" id="398511"/>
    <lineage>
        <taxon>Bacteria</taxon>
        <taxon>Bacillati</taxon>
        <taxon>Bacillota</taxon>
        <taxon>Bacilli</taxon>
        <taxon>Bacillales</taxon>
        <taxon>Bacillaceae</taxon>
        <taxon>Alkalihalophilus</taxon>
    </lineage>
</organism>
<name>D3G1N4_ALKPO</name>
<geneLocation type="plasmid" evidence="2 3">
    <name>pBpOF4-01</name>
</geneLocation>
<dbReference type="Pfam" id="PF09509">
    <property type="entry name" value="Hypoth_Ymh"/>
    <property type="match status" value="1"/>
</dbReference>
<keyword evidence="2" id="KW-0614">Plasmid</keyword>
<evidence type="ECO:0000259" key="1">
    <source>
        <dbReference type="Pfam" id="PF09509"/>
    </source>
</evidence>
<dbReference type="HOGENOM" id="CLU_721098_0_0_9"/>
<dbReference type="KEGG" id="bpf:BpOF4_21324"/>
<proteinExistence type="predicted"/>
<dbReference type="EMBL" id="CP001879">
    <property type="protein sequence ID" value="ADC52260.1"/>
    <property type="molecule type" value="Genomic_DNA"/>
</dbReference>
<accession>D3G1N4</accession>
<sequence length="374" mass="44129">MDLKISIEEDLWQAIEKNYENESYSSSILDAMHLLTNTIRNKTGLEGDGSSLIGQAFGGENPKLQLNKLQTVSEKNVQKGTQELLRGLYTAIRNPRSHDKYNDTKEVADSLIYFINYLLKVIDKSKINFEEETFLKRVFDEHYVRTEEYSELLVNEIPKRQRANIAISVVLKRLNGDIYNLGYFLKSLLDKLEDNDLFHVYKVISEELKYTGSEEKIRTILHIVPAKYWYKVDKVVKIRIESMLFENVNSGKYNTLNGKCKFGSLGTWIQAEHLMNFENINNWTDMVVNKLQDGNDEEKDYIEKYFWHKICKANYEEITFSLKNYFKAGLLIKDEKKVKELENIIIYEEDHPWWEVFKEELKNFPEIEYVDLPF</sequence>
<protein>
    <recommendedName>
        <fullName evidence="1">Conserved hypothetical protein CHP02391 domain-containing protein</fullName>
    </recommendedName>
</protein>
<reference evidence="2 3" key="1">
    <citation type="journal article" date="2011" name="Environ. Microbiol.">
        <title>Genome of alkaliphilic Bacillus pseudofirmus OF4 reveals adaptations that support the ability to grow in an external pH range from 7.5 to 11.4.</title>
        <authorList>
            <person name="Janto B."/>
            <person name="Ahmed A."/>
            <person name="Ito M."/>
            <person name="Liu J."/>
            <person name="Hicks D.B."/>
            <person name="Pagni S."/>
            <person name="Fackelmayer O.J."/>
            <person name="Smith T.A."/>
            <person name="Earl J."/>
            <person name="Elbourne L.D."/>
            <person name="Hassan K."/>
            <person name="Paulsen I.T."/>
            <person name="Kolsto A.B."/>
            <person name="Tourasse N.J."/>
            <person name="Ehrlich G.D."/>
            <person name="Boissy R."/>
            <person name="Ivey D.M."/>
            <person name="Li G."/>
            <person name="Xue Y."/>
            <person name="Ma Y."/>
            <person name="Hu F.Z."/>
            <person name="Krulwich T.A."/>
        </authorList>
    </citation>
    <scope>NUCLEOTIDE SEQUENCE [LARGE SCALE GENOMIC DNA]</scope>
    <source>
        <strain evidence="3">ATCC BAA-2126 / JCM 17055 / OF4</strain>
    </source>
</reference>
<dbReference type="Proteomes" id="UP000001544">
    <property type="component" value="Plasmid pBpOF4-01"/>
</dbReference>
<dbReference type="RefSeq" id="WP_012961169.1">
    <property type="nucleotide sequence ID" value="NC_013792.1"/>
</dbReference>
<keyword evidence="3" id="KW-1185">Reference proteome</keyword>
<evidence type="ECO:0000313" key="3">
    <source>
        <dbReference type="Proteomes" id="UP000001544"/>
    </source>
</evidence>
<dbReference type="AlphaFoldDB" id="D3G1N4"/>
<evidence type="ECO:0000313" key="2">
    <source>
        <dbReference type="EMBL" id="ADC52260.1"/>
    </source>
</evidence>
<gene>
    <name evidence="2" type="ordered locus">BpOF4_21324</name>
</gene>